<accession>A0A6A0HBA2</accession>
<dbReference type="PANTHER" id="PTHR46957">
    <property type="entry name" value="CYTOKINE RECEPTOR"/>
    <property type="match status" value="1"/>
</dbReference>
<feature type="domain" description="Fibronectin type-III" evidence="3">
    <location>
        <begin position="1"/>
        <end position="90"/>
    </location>
</feature>
<sequence length="660" mass="72863">MLFVSSRSTNLTWIKPDTKCTVVGYTVRFSGQAMWGVNATINDTSLKTITSAIQITGLKPFSKYSYTVTAATAAGEGAPSQPQYIQTEVDAPSEPTQLRAEALNSTSVRVSWLAPTEENGIITNYTIRSQLAGNGTEADKEQIITTPGNRFTCDVTGLVQCRVYNFSVAALTSRERTPQLVLDQPYPDSDYTIQVKAVLGNSTNGAEVVCKITTAEAAPSAARNLTLLEARSNALVIQWEAPEKLNGIVRYYFVSSGRSDEVVRNVTLYVRPDETRFNCTVAGLTAGTHYNISVRAATTREGEAVVIQFTTASPDPEGVVVIALLVVMLIVGLSAAVYNHEVIREKFNSPSSSCGRKSGLIKRSSSNEDLRKGILDAILQFEDDGQKLLTAFEKLSASSRDATKDAGLRHQNAEKNRYHDILPFDDTRVILHDEWNTDYINASYVKDAVGSVRFIACQGPKPGTVPDFWHMVWQEQVKIIVMLTDCYEGREAKCATYWPEDVKSSFMAEKYIVTLLAEDEGSDYTQRKLLLQNEPSPAREIVQLHFTSWPAHGVPASEAGLLRFISSVKELQHQRGAPIDIDATILKIREDRSLLVQSKEQYLFIFKCFAEYLRSTEIFNEYGSNSLATTSGDVRVVPSSNSTEPDDEAECAEALLKIEV</sequence>
<dbReference type="InterPro" id="IPR003595">
    <property type="entry name" value="Tyr_Pase_cat"/>
</dbReference>
<dbReference type="InterPro" id="IPR029021">
    <property type="entry name" value="Prot-tyrosine_phosphatase-like"/>
</dbReference>
<keyword evidence="1" id="KW-0904">Protein phosphatase</keyword>
<dbReference type="Gene3D" id="2.60.40.10">
    <property type="entry name" value="Immunoglobulins"/>
    <property type="match status" value="3"/>
</dbReference>
<comment type="caution">
    <text evidence="4">The sequence shown here is derived from an EMBL/GenBank/DDBJ whole genome shotgun (WGS) entry which is preliminary data.</text>
</comment>
<dbReference type="CDD" id="cd00047">
    <property type="entry name" value="PTPc"/>
    <property type="match status" value="1"/>
</dbReference>
<reference evidence="4" key="1">
    <citation type="submission" date="2014-08" db="EMBL/GenBank/DDBJ databases">
        <authorList>
            <person name="Murali S."/>
            <person name="Richards S."/>
            <person name="Bandaranaike D."/>
            <person name="Bellair M."/>
            <person name="Blankenburg K."/>
            <person name="Chao H."/>
            <person name="Dinh H."/>
            <person name="Doddapaneni H."/>
            <person name="Dugan-Rocha S."/>
            <person name="Elkadiri S."/>
            <person name="Gnanaolivu R."/>
            <person name="Hughes D."/>
            <person name="Lee S."/>
            <person name="Li M."/>
            <person name="Ming W."/>
            <person name="Munidasa M."/>
            <person name="Muniz J."/>
            <person name="Nguyen L."/>
            <person name="Osuji N."/>
            <person name="Pu L.-L."/>
            <person name="Puazo M."/>
            <person name="Skinner E."/>
            <person name="Qu C."/>
            <person name="Quiroz J."/>
            <person name="Raj R."/>
            <person name="Weissenberger G."/>
            <person name="Xin Y."/>
            <person name="Zou X."/>
            <person name="Han Y."/>
            <person name="Worley K."/>
            <person name="Muzny D."/>
            <person name="Gibbs R."/>
        </authorList>
    </citation>
    <scope>NUCLEOTIDE SEQUENCE</scope>
    <source>
        <strain evidence="4">HAZT.00-mixed</strain>
        <tissue evidence="4">Whole organism</tissue>
    </source>
</reference>
<dbReference type="SMART" id="SM00404">
    <property type="entry name" value="PTPc_motif"/>
    <property type="match status" value="1"/>
</dbReference>
<evidence type="ECO:0000259" key="2">
    <source>
        <dbReference type="PROSITE" id="PS50055"/>
    </source>
</evidence>
<dbReference type="EMBL" id="JQDR03002646">
    <property type="protein sequence ID" value="KAA0202972.1"/>
    <property type="molecule type" value="Genomic_DNA"/>
</dbReference>
<dbReference type="PANTHER" id="PTHR46957:SF3">
    <property type="entry name" value="CYTOKINE RECEPTOR"/>
    <property type="match status" value="1"/>
</dbReference>
<proteinExistence type="predicted"/>
<dbReference type="PRINTS" id="PR00700">
    <property type="entry name" value="PRTYPHPHTASE"/>
</dbReference>
<dbReference type="SUPFAM" id="SSF49265">
    <property type="entry name" value="Fibronectin type III"/>
    <property type="match status" value="2"/>
</dbReference>
<dbReference type="SMART" id="SM00194">
    <property type="entry name" value="PTPc"/>
    <property type="match status" value="1"/>
</dbReference>
<keyword evidence="1" id="KW-0378">Hydrolase</keyword>
<dbReference type="AlphaFoldDB" id="A0A6A0HBA2"/>
<organism evidence="4">
    <name type="scientific">Hyalella azteca</name>
    <name type="common">Amphipod</name>
    <dbReference type="NCBI Taxonomy" id="294128"/>
    <lineage>
        <taxon>Eukaryota</taxon>
        <taxon>Metazoa</taxon>
        <taxon>Ecdysozoa</taxon>
        <taxon>Arthropoda</taxon>
        <taxon>Crustacea</taxon>
        <taxon>Multicrustacea</taxon>
        <taxon>Malacostraca</taxon>
        <taxon>Eumalacostraca</taxon>
        <taxon>Peracarida</taxon>
        <taxon>Amphipoda</taxon>
        <taxon>Senticaudata</taxon>
        <taxon>Talitrida</taxon>
        <taxon>Talitroidea</taxon>
        <taxon>Hyalellidae</taxon>
        <taxon>Hyalella</taxon>
    </lineage>
</organism>
<dbReference type="InterPro" id="IPR036116">
    <property type="entry name" value="FN3_sf"/>
</dbReference>
<dbReference type="Proteomes" id="UP000711488">
    <property type="component" value="Unassembled WGS sequence"/>
</dbReference>
<dbReference type="InterPro" id="IPR013783">
    <property type="entry name" value="Ig-like_fold"/>
</dbReference>
<dbReference type="PROSITE" id="PS50055">
    <property type="entry name" value="TYR_PHOSPHATASE_PTP"/>
    <property type="match status" value="1"/>
</dbReference>
<dbReference type="InterPro" id="IPR003961">
    <property type="entry name" value="FN3_dom"/>
</dbReference>
<evidence type="ECO:0008006" key="5">
    <source>
        <dbReference type="Google" id="ProtNLM"/>
    </source>
</evidence>
<dbReference type="Gene3D" id="3.90.190.10">
    <property type="entry name" value="Protein tyrosine phosphatase superfamily"/>
    <property type="match status" value="1"/>
</dbReference>
<evidence type="ECO:0000259" key="3">
    <source>
        <dbReference type="PROSITE" id="PS50853"/>
    </source>
</evidence>
<dbReference type="PROSITE" id="PS50853">
    <property type="entry name" value="FN3"/>
    <property type="match status" value="3"/>
</dbReference>
<dbReference type="Pfam" id="PF00041">
    <property type="entry name" value="fn3"/>
    <property type="match status" value="3"/>
</dbReference>
<dbReference type="InterPro" id="IPR050713">
    <property type="entry name" value="RTP_Phos/Ushers"/>
</dbReference>
<reference evidence="4" key="3">
    <citation type="submission" date="2019-06" db="EMBL/GenBank/DDBJ databases">
        <authorList>
            <person name="Poynton C."/>
            <person name="Hasenbein S."/>
            <person name="Benoit J.B."/>
            <person name="Sepulveda M.S."/>
            <person name="Poelchau M.F."/>
            <person name="Murali S.C."/>
            <person name="Chen S."/>
            <person name="Glastad K.M."/>
            <person name="Werren J.H."/>
            <person name="Vineis J.H."/>
            <person name="Bowen J.L."/>
            <person name="Friedrich M."/>
            <person name="Jones J."/>
            <person name="Robertson H.M."/>
            <person name="Feyereisen R."/>
            <person name="Mechler-Hickson A."/>
            <person name="Mathers N."/>
            <person name="Lee C.E."/>
            <person name="Colbourne J.K."/>
            <person name="Biales A."/>
            <person name="Johnston J.S."/>
            <person name="Wellborn G.A."/>
            <person name="Rosendale A.J."/>
            <person name="Cridge A.G."/>
            <person name="Munoz-Torres M.C."/>
            <person name="Bain P.A."/>
            <person name="Manny A.R."/>
            <person name="Major K.M."/>
            <person name="Lambert F.N."/>
            <person name="Vulpe C.D."/>
            <person name="Tuck P."/>
            <person name="Blalock B.J."/>
            <person name="Lin Y.-Y."/>
            <person name="Smith M.E."/>
            <person name="Ochoa-Acuna H."/>
            <person name="Chen M.-J.M."/>
            <person name="Childers C.P."/>
            <person name="Qu J."/>
            <person name="Dugan S."/>
            <person name="Lee S.L."/>
            <person name="Chao H."/>
            <person name="Dinh H."/>
            <person name="Han Y."/>
            <person name="Doddapaneni H."/>
            <person name="Worley K.C."/>
            <person name="Muzny D.M."/>
            <person name="Gibbs R.A."/>
            <person name="Richards S."/>
        </authorList>
    </citation>
    <scope>NUCLEOTIDE SEQUENCE</scope>
    <source>
        <strain evidence="4">HAZT.00-mixed</strain>
        <tissue evidence="4">Whole organism</tissue>
    </source>
</reference>
<dbReference type="CDD" id="cd00063">
    <property type="entry name" value="FN3"/>
    <property type="match status" value="3"/>
</dbReference>
<dbReference type="Pfam" id="PF00102">
    <property type="entry name" value="Y_phosphatase"/>
    <property type="match status" value="1"/>
</dbReference>
<gene>
    <name evidence="4" type="ORF">HAZT_HAZT005572</name>
</gene>
<protein>
    <recommendedName>
        <fullName evidence="5">Protein-tyrosine-phosphatase</fullName>
    </recommendedName>
</protein>
<feature type="domain" description="Fibronectin type-III" evidence="3">
    <location>
        <begin position="221"/>
        <end position="315"/>
    </location>
</feature>
<dbReference type="InterPro" id="IPR000242">
    <property type="entry name" value="PTP_cat"/>
</dbReference>
<evidence type="ECO:0000313" key="4">
    <source>
        <dbReference type="EMBL" id="KAA0202972.1"/>
    </source>
</evidence>
<name>A0A6A0HBA2_HYAAZ</name>
<dbReference type="SUPFAM" id="SSF52799">
    <property type="entry name" value="(Phosphotyrosine protein) phosphatases II"/>
    <property type="match status" value="1"/>
</dbReference>
<feature type="domain" description="Fibronectin type-III" evidence="3">
    <location>
        <begin position="94"/>
        <end position="198"/>
    </location>
</feature>
<reference evidence="4" key="2">
    <citation type="journal article" date="2018" name="Environ. Sci. Technol.">
        <title>The Toxicogenome of Hyalella azteca: A Model for Sediment Ecotoxicology and Evolutionary Toxicology.</title>
        <authorList>
            <person name="Poynton H.C."/>
            <person name="Hasenbein S."/>
            <person name="Benoit J.B."/>
            <person name="Sepulveda M.S."/>
            <person name="Poelchau M.F."/>
            <person name="Hughes D.S.T."/>
            <person name="Murali S.C."/>
            <person name="Chen S."/>
            <person name="Glastad K.M."/>
            <person name="Goodisman M.A.D."/>
            <person name="Werren J.H."/>
            <person name="Vineis J.H."/>
            <person name="Bowen J.L."/>
            <person name="Friedrich M."/>
            <person name="Jones J."/>
            <person name="Robertson H.M."/>
            <person name="Feyereisen R."/>
            <person name="Mechler-Hickson A."/>
            <person name="Mathers N."/>
            <person name="Lee C.E."/>
            <person name="Colbourne J.K."/>
            <person name="Biales A."/>
            <person name="Johnston J.S."/>
            <person name="Wellborn G.A."/>
            <person name="Rosendale A.J."/>
            <person name="Cridge A.G."/>
            <person name="Munoz-Torres M.C."/>
            <person name="Bain P.A."/>
            <person name="Manny A.R."/>
            <person name="Major K.M."/>
            <person name="Lambert F.N."/>
            <person name="Vulpe C.D."/>
            <person name="Tuck P."/>
            <person name="Blalock B.J."/>
            <person name="Lin Y.Y."/>
            <person name="Smith M.E."/>
            <person name="Ochoa-Acuna H."/>
            <person name="Chen M.M."/>
            <person name="Childers C.P."/>
            <person name="Qu J."/>
            <person name="Dugan S."/>
            <person name="Lee S.L."/>
            <person name="Chao H."/>
            <person name="Dinh H."/>
            <person name="Han Y."/>
            <person name="Doddapaneni H."/>
            <person name="Worley K.C."/>
            <person name="Muzny D.M."/>
            <person name="Gibbs R.A."/>
            <person name="Richards S."/>
        </authorList>
    </citation>
    <scope>NUCLEOTIDE SEQUENCE</scope>
    <source>
        <strain evidence="4">HAZT.00-mixed</strain>
        <tissue evidence="4">Whole organism</tissue>
    </source>
</reference>
<dbReference type="GO" id="GO:0004725">
    <property type="term" value="F:protein tyrosine phosphatase activity"/>
    <property type="evidence" value="ECO:0007669"/>
    <property type="project" value="InterPro"/>
</dbReference>
<evidence type="ECO:0000256" key="1">
    <source>
        <dbReference type="ARBA" id="ARBA00022912"/>
    </source>
</evidence>
<feature type="domain" description="Tyrosine-protein phosphatase" evidence="2">
    <location>
        <begin position="388"/>
        <end position="581"/>
    </location>
</feature>
<dbReference type="GO" id="GO:0016020">
    <property type="term" value="C:membrane"/>
    <property type="evidence" value="ECO:0007669"/>
    <property type="project" value="UniProtKB-SubCell"/>
</dbReference>
<dbReference type="SMART" id="SM00060">
    <property type="entry name" value="FN3"/>
    <property type="match status" value="3"/>
</dbReference>